<evidence type="ECO:0000256" key="11">
    <source>
        <dbReference type="ARBA" id="ARBA00033391"/>
    </source>
</evidence>
<evidence type="ECO:0000256" key="1">
    <source>
        <dbReference type="ARBA" id="ARBA00001933"/>
    </source>
</evidence>
<dbReference type="Gene3D" id="3.30.470.10">
    <property type="match status" value="1"/>
</dbReference>
<evidence type="ECO:0000256" key="10">
    <source>
        <dbReference type="ARBA" id="ARBA00033316"/>
    </source>
</evidence>
<dbReference type="STRING" id="1009370.ALO_21369"/>
<keyword evidence="6 13" id="KW-0032">Aminotransferase</keyword>
<dbReference type="eggNOG" id="COG0115">
    <property type="taxonomic scope" value="Bacteria"/>
</dbReference>
<dbReference type="PANTHER" id="PTHR42743">
    <property type="entry name" value="AMINO-ACID AMINOTRANSFERASE"/>
    <property type="match status" value="1"/>
</dbReference>
<dbReference type="Pfam" id="PF01063">
    <property type="entry name" value="Aminotran_4"/>
    <property type="match status" value="1"/>
</dbReference>
<dbReference type="Gene3D" id="3.20.10.10">
    <property type="entry name" value="D-amino Acid Aminotransferase, subunit A, domain 2"/>
    <property type="match status" value="1"/>
</dbReference>
<evidence type="ECO:0000313" key="13">
    <source>
        <dbReference type="EMBL" id="EGO61832.1"/>
    </source>
</evidence>
<evidence type="ECO:0000256" key="9">
    <source>
        <dbReference type="ARBA" id="ARBA00030138"/>
    </source>
</evidence>
<dbReference type="EC" id="2.6.1.21" evidence="4"/>
<keyword evidence="14" id="KW-1185">Reference proteome</keyword>
<evidence type="ECO:0000256" key="8">
    <source>
        <dbReference type="ARBA" id="ARBA00022898"/>
    </source>
</evidence>
<evidence type="ECO:0000256" key="12">
    <source>
        <dbReference type="ARBA" id="ARBA00047911"/>
    </source>
</evidence>
<evidence type="ECO:0000256" key="6">
    <source>
        <dbReference type="ARBA" id="ARBA00022576"/>
    </source>
</evidence>
<comment type="caution">
    <text evidence="13">The sequence shown here is derived from an EMBL/GenBank/DDBJ whole genome shotgun (WGS) entry which is preliminary data.</text>
</comment>
<dbReference type="GO" id="GO:0046394">
    <property type="term" value="P:carboxylic acid biosynthetic process"/>
    <property type="evidence" value="ECO:0007669"/>
    <property type="project" value="UniProtKB-ARBA"/>
</dbReference>
<dbReference type="InterPro" id="IPR001544">
    <property type="entry name" value="Aminotrans_IV"/>
</dbReference>
<comment type="subunit">
    <text evidence="3">Homodimer.</text>
</comment>
<dbReference type="GO" id="GO:0008652">
    <property type="term" value="P:amino acid biosynthetic process"/>
    <property type="evidence" value="ECO:0007669"/>
    <property type="project" value="UniProtKB-ARBA"/>
</dbReference>
<comment type="similarity">
    <text evidence="2">Belongs to the class-IV pyridoxal-phosphate-dependent aminotransferase family.</text>
</comment>
<keyword evidence="8" id="KW-0663">Pyridoxal phosphate</keyword>
<dbReference type="CDD" id="cd01558">
    <property type="entry name" value="D-AAT_like"/>
    <property type="match status" value="1"/>
</dbReference>
<accession>F7NQ73</accession>
<reference evidence="13 14" key="1">
    <citation type="journal article" date="2011" name="EMBO J.">
        <title>Structural diversity of bacterial flagellar motors.</title>
        <authorList>
            <person name="Chen S."/>
            <person name="Beeby M."/>
            <person name="Murphy G.E."/>
            <person name="Leadbetter J.R."/>
            <person name="Hendrixson D.R."/>
            <person name="Briegel A."/>
            <person name="Li Z."/>
            <person name="Shi J."/>
            <person name="Tocheva E.I."/>
            <person name="Muller A."/>
            <person name="Dobro M.J."/>
            <person name="Jensen G.J."/>
        </authorList>
    </citation>
    <scope>NUCLEOTIDE SEQUENCE [LARGE SCALE GENOMIC DNA]</scope>
    <source>
        <strain evidence="13 14">DSM 6540</strain>
    </source>
</reference>
<sequence length="277" mass="30586">MIVSLDEPIISMEDRGYQFGDGVYEVTKVYNGRLFAFAQHRERLYRSLRELRIPAVWTAEELQQFHQLLIAESGIKDGGVYLQITRGVAPRAHNFPENVVPKLTMSIRPAGSANASLRETGAKILFAPDERWLRCDIKSLNLLGNLMAKQKAKEAGCFEAVMIRDGVITEGSSSNFMIVKDGVLWTHPLGNLILKGVTRTLIVEKIAPELGLPVIEKAFNTSFAGGADEAFVCGTNTEIVPVVTMDNNPVANGQVGAVTRKLQQAFNKLIDIECQRN</sequence>
<dbReference type="FunFam" id="3.20.10.10:FF:000002">
    <property type="entry name" value="D-alanine aminotransferase"/>
    <property type="match status" value="1"/>
</dbReference>
<evidence type="ECO:0000256" key="2">
    <source>
        <dbReference type="ARBA" id="ARBA00009320"/>
    </source>
</evidence>
<dbReference type="InterPro" id="IPR043131">
    <property type="entry name" value="BCAT-like_N"/>
</dbReference>
<comment type="cofactor">
    <cofactor evidence="1">
        <name>pyridoxal 5'-phosphate</name>
        <dbReference type="ChEBI" id="CHEBI:597326"/>
    </cofactor>
</comment>
<dbReference type="GO" id="GO:0046416">
    <property type="term" value="P:D-amino acid metabolic process"/>
    <property type="evidence" value="ECO:0007669"/>
    <property type="project" value="InterPro"/>
</dbReference>
<comment type="catalytic activity">
    <reaction evidence="12">
        <text>D-alanine + 2-oxoglutarate = D-glutamate + pyruvate</text>
        <dbReference type="Rhea" id="RHEA:15869"/>
        <dbReference type="ChEBI" id="CHEBI:15361"/>
        <dbReference type="ChEBI" id="CHEBI:16810"/>
        <dbReference type="ChEBI" id="CHEBI:29986"/>
        <dbReference type="ChEBI" id="CHEBI:57416"/>
        <dbReference type="EC" id="2.6.1.21"/>
    </reaction>
</comment>
<dbReference type="GO" id="GO:0005829">
    <property type="term" value="C:cytosol"/>
    <property type="evidence" value="ECO:0007669"/>
    <property type="project" value="TreeGrafter"/>
</dbReference>
<dbReference type="PANTHER" id="PTHR42743:SF10">
    <property type="entry name" value="D-ALANINE AMINOTRANSFERASE"/>
    <property type="match status" value="1"/>
</dbReference>
<organism evidence="13 14">
    <name type="scientific">Acetonema longum DSM 6540</name>
    <dbReference type="NCBI Taxonomy" id="1009370"/>
    <lineage>
        <taxon>Bacteria</taxon>
        <taxon>Bacillati</taxon>
        <taxon>Bacillota</taxon>
        <taxon>Negativicutes</taxon>
        <taxon>Acetonemataceae</taxon>
        <taxon>Acetonema</taxon>
    </lineage>
</organism>
<evidence type="ECO:0000256" key="3">
    <source>
        <dbReference type="ARBA" id="ARBA00011738"/>
    </source>
</evidence>
<name>F7NQ73_9FIRM</name>
<gene>
    <name evidence="13" type="ORF">ALO_21369</name>
</gene>
<dbReference type="NCBIfam" id="TIGR01121">
    <property type="entry name" value="D_amino_aminoT"/>
    <property type="match status" value="1"/>
</dbReference>
<dbReference type="InterPro" id="IPR005784">
    <property type="entry name" value="D_amino_transT"/>
</dbReference>
<keyword evidence="7 13" id="KW-0808">Transferase</keyword>
<evidence type="ECO:0000256" key="4">
    <source>
        <dbReference type="ARBA" id="ARBA00012874"/>
    </source>
</evidence>
<dbReference type="GO" id="GO:0030170">
    <property type="term" value="F:pyridoxal phosphate binding"/>
    <property type="evidence" value="ECO:0007669"/>
    <property type="project" value="InterPro"/>
</dbReference>
<dbReference type="SUPFAM" id="SSF56752">
    <property type="entry name" value="D-aminoacid aminotransferase-like PLP-dependent enzymes"/>
    <property type="match status" value="1"/>
</dbReference>
<evidence type="ECO:0000313" key="14">
    <source>
        <dbReference type="Proteomes" id="UP000003240"/>
    </source>
</evidence>
<dbReference type="InterPro" id="IPR043132">
    <property type="entry name" value="BCAT-like_C"/>
</dbReference>
<dbReference type="EMBL" id="AFGF01000280">
    <property type="protein sequence ID" value="EGO61832.1"/>
    <property type="molecule type" value="Genomic_DNA"/>
</dbReference>
<evidence type="ECO:0000256" key="7">
    <source>
        <dbReference type="ARBA" id="ARBA00022679"/>
    </source>
</evidence>
<evidence type="ECO:0000256" key="5">
    <source>
        <dbReference type="ARBA" id="ARBA00021779"/>
    </source>
</evidence>
<dbReference type="Proteomes" id="UP000003240">
    <property type="component" value="Unassembled WGS sequence"/>
</dbReference>
<proteinExistence type="inferred from homology"/>
<dbReference type="InterPro" id="IPR036038">
    <property type="entry name" value="Aminotransferase-like"/>
</dbReference>
<dbReference type="GO" id="GO:0047810">
    <property type="term" value="F:D-alanine-2-oxoglutarate aminotransferase activity"/>
    <property type="evidence" value="ECO:0007669"/>
    <property type="project" value="UniProtKB-EC"/>
</dbReference>
<protein>
    <recommendedName>
        <fullName evidence="5">D-alanine aminotransferase</fullName>
        <ecNumber evidence="4">2.6.1.21</ecNumber>
    </recommendedName>
    <alternativeName>
        <fullName evidence="11">D-amino acid aminotransferase</fullName>
    </alternativeName>
    <alternativeName>
        <fullName evidence="9">D-amino acid transaminase</fullName>
    </alternativeName>
    <alternativeName>
        <fullName evidence="10">D-aspartate aminotransferase</fullName>
    </alternativeName>
</protein>
<dbReference type="AlphaFoldDB" id="F7NQ73"/>
<dbReference type="InterPro" id="IPR050571">
    <property type="entry name" value="Class-IV_PLP-Dep_Aminotrnsfr"/>
</dbReference>